<evidence type="ECO:0000313" key="3">
    <source>
        <dbReference type="Proteomes" id="UP000018208"/>
    </source>
</evidence>
<dbReference type="EMBL" id="AUWU02000001">
    <property type="protein sequence ID" value="KAH0576732.1"/>
    <property type="molecule type" value="Genomic_DNA"/>
</dbReference>
<evidence type="ECO:0008006" key="4">
    <source>
        <dbReference type="Google" id="ProtNLM"/>
    </source>
</evidence>
<accession>A0A9P8LZD4</accession>
<keyword evidence="1" id="KW-1133">Transmembrane helix</keyword>
<sequence>MEGDSLIENTNNLPLQPPKPLLPNFYTDKQVVILKIIICVIFIIFIITYESLNICSSGFASPVHKVYQDYRFQFNRPQIIHNTQFPTDTMFSFDQIFNSSIYTPVYQEQYFKNIPFSLVINNTMRSLNSAEISSSNTELNTIYLYNSLRYNVYIDQPLFNKNYWNYFGNNKSVYTCGNVNIENLDIKSSLLDTTNIPIWYFNINSYQAKMHDFSLKINLQQGQCIDFLLIREYNSYKFQLNQYDFNGKIIIENLYNSTNDFEIRLINSSANNITLIKIPQTIYFNLTQSNCTYYLPFLTKNKPNNLYGVISNIPDRNGDQTLTKVKINIDYQYNEYVDIILINGPNLRWKELLNAFIIQSPEIGQLTIILNAWNCNVIDDRTNILRCIHK</sequence>
<keyword evidence="1" id="KW-0472">Membrane</keyword>
<dbReference type="AlphaFoldDB" id="A0A9P8LZD4"/>
<dbReference type="KEGG" id="ssao:94294101"/>
<gene>
    <name evidence="2" type="ORF">SS50377_20078</name>
</gene>
<evidence type="ECO:0000256" key="1">
    <source>
        <dbReference type="SAM" id="Phobius"/>
    </source>
</evidence>
<comment type="caution">
    <text evidence="2">The sequence shown here is derived from an EMBL/GenBank/DDBJ whole genome shotgun (WGS) entry which is preliminary data.</text>
</comment>
<keyword evidence="3" id="KW-1185">Reference proteome</keyword>
<protein>
    <recommendedName>
        <fullName evidence="4">Transmembrane protein</fullName>
    </recommendedName>
</protein>
<dbReference type="GeneID" id="94294101"/>
<proteinExistence type="predicted"/>
<evidence type="ECO:0000313" key="2">
    <source>
        <dbReference type="EMBL" id="KAH0576732.1"/>
    </source>
</evidence>
<name>A0A9P8LZD4_9EUKA</name>
<keyword evidence="1" id="KW-0812">Transmembrane</keyword>
<dbReference type="RefSeq" id="XP_067767505.1">
    <property type="nucleotide sequence ID" value="XM_067904023.1"/>
</dbReference>
<organism evidence="2 3">
    <name type="scientific">Spironucleus salmonicida</name>
    <dbReference type="NCBI Taxonomy" id="348837"/>
    <lineage>
        <taxon>Eukaryota</taxon>
        <taxon>Metamonada</taxon>
        <taxon>Diplomonadida</taxon>
        <taxon>Hexamitidae</taxon>
        <taxon>Hexamitinae</taxon>
        <taxon>Spironucleus</taxon>
    </lineage>
</organism>
<feature type="transmembrane region" description="Helical" evidence="1">
    <location>
        <begin position="31"/>
        <end position="49"/>
    </location>
</feature>
<dbReference type="Proteomes" id="UP000018208">
    <property type="component" value="Unassembled WGS sequence"/>
</dbReference>
<reference evidence="2 3" key="1">
    <citation type="journal article" date="2014" name="PLoS Genet.">
        <title>The Genome of Spironucleus salmonicida Highlights a Fish Pathogen Adapted to Fluctuating Environments.</title>
        <authorList>
            <person name="Xu F."/>
            <person name="Jerlstrom-Hultqvist J."/>
            <person name="Einarsson E."/>
            <person name="Astvaldsson A."/>
            <person name="Svard S.G."/>
            <person name="Andersson J.O."/>
        </authorList>
    </citation>
    <scope>NUCLEOTIDE SEQUENCE [LARGE SCALE GENOMIC DNA]</scope>
    <source>
        <strain evidence="2 3">ATCC 50377</strain>
    </source>
</reference>